<dbReference type="GO" id="GO:0006780">
    <property type="term" value="P:uroporphyrinogen III biosynthetic process"/>
    <property type="evidence" value="ECO:0007669"/>
    <property type="project" value="UniProtKB-UniRule"/>
</dbReference>
<dbReference type="InterPro" id="IPR036108">
    <property type="entry name" value="4pyrrol_syn_uPrphyn_synt_sf"/>
</dbReference>
<reference evidence="11 12" key="1">
    <citation type="journal article" date="2005" name="Nucleic Acids Res.">
        <title>Genomic blueprint of Hahella chejuensis, a marine microbe producing an algicidal agent.</title>
        <authorList>
            <person name="Jeong H."/>
            <person name="Yim J.H."/>
            <person name="Lee C."/>
            <person name="Choi S.-H."/>
            <person name="Park Y.K."/>
            <person name="Yoon S.H."/>
            <person name="Hur C.-G."/>
            <person name="Kang H.-Y."/>
            <person name="Kim D."/>
            <person name="Lee H.H."/>
            <person name="Park K.H."/>
            <person name="Park S.-H."/>
            <person name="Park H.-S."/>
            <person name="Lee H.K."/>
            <person name="Oh T.K."/>
            <person name="Kim J.F."/>
        </authorList>
    </citation>
    <scope>NUCLEOTIDE SEQUENCE [LARGE SCALE GENOMIC DNA]</scope>
    <source>
        <strain evidence="11 12">KCTC 2396</strain>
    </source>
</reference>
<dbReference type="STRING" id="349521.HCH_00290"/>
<organism evidence="11 12">
    <name type="scientific">Hahella chejuensis (strain KCTC 2396)</name>
    <dbReference type="NCBI Taxonomy" id="349521"/>
    <lineage>
        <taxon>Bacteria</taxon>
        <taxon>Pseudomonadati</taxon>
        <taxon>Pseudomonadota</taxon>
        <taxon>Gammaproteobacteria</taxon>
        <taxon>Oceanospirillales</taxon>
        <taxon>Hahellaceae</taxon>
        <taxon>Hahella</taxon>
    </lineage>
</organism>
<keyword evidence="12" id="KW-1185">Reference proteome</keyword>
<evidence type="ECO:0000256" key="9">
    <source>
        <dbReference type="RuleBase" id="RU366031"/>
    </source>
</evidence>
<evidence type="ECO:0000259" key="10">
    <source>
        <dbReference type="Pfam" id="PF02602"/>
    </source>
</evidence>
<evidence type="ECO:0000256" key="5">
    <source>
        <dbReference type="ARBA" id="ARBA00023244"/>
    </source>
</evidence>
<feature type="domain" description="Tetrapyrrole biosynthesis uroporphyrinogen III synthase" evidence="10">
    <location>
        <begin position="25"/>
        <end position="253"/>
    </location>
</feature>
<accession>Q2SQ71</accession>
<dbReference type="HOGENOM" id="CLU_011276_9_4_6"/>
<evidence type="ECO:0000256" key="1">
    <source>
        <dbReference type="ARBA" id="ARBA00004772"/>
    </source>
</evidence>
<dbReference type="PANTHER" id="PTHR38042">
    <property type="entry name" value="UROPORPHYRINOGEN-III SYNTHASE, CHLOROPLASTIC"/>
    <property type="match status" value="1"/>
</dbReference>
<comment type="function">
    <text evidence="6 9">Catalyzes cyclization of the linear tetrapyrrole, hydroxymethylbilane, to the macrocyclic uroporphyrinogen III.</text>
</comment>
<dbReference type="Pfam" id="PF02602">
    <property type="entry name" value="HEM4"/>
    <property type="match status" value="1"/>
</dbReference>
<dbReference type="Proteomes" id="UP000000238">
    <property type="component" value="Chromosome"/>
</dbReference>
<evidence type="ECO:0000256" key="6">
    <source>
        <dbReference type="ARBA" id="ARBA00037589"/>
    </source>
</evidence>
<evidence type="ECO:0000256" key="7">
    <source>
        <dbReference type="ARBA" id="ARBA00040167"/>
    </source>
</evidence>
<evidence type="ECO:0000256" key="8">
    <source>
        <dbReference type="ARBA" id="ARBA00048617"/>
    </source>
</evidence>
<dbReference type="EMBL" id="CP000155">
    <property type="protein sequence ID" value="ABC27203.1"/>
    <property type="molecule type" value="Genomic_DNA"/>
</dbReference>
<dbReference type="RefSeq" id="WP_011394280.1">
    <property type="nucleotide sequence ID" value="NC_007645.1"/>
</dbReference>
<comment type="similarity">
    <text evidence="2 9">Belongs to the uroporphyrinogen-III synthase family.</text>
</comment>
<dbReference type="SUPFAM" id="SSF69618">
    <property type="entry name" value="HemD-like"/>
    <property type="match status" value="1"/>
</dbReference>
<dbReference type="KEGG" id="hch:HCH_00290"/>
<dbReference type="UniPathway" id="UPA00251">
    <property type="reaction ID" value="UER00320"/>
</dbReference>
<dbReference type="InterPro" id="IPR003754">
    <property type="entry name" value="4pyrrol_synth_uPrphyn_synth"/>
</dbReference>
<protein>
    <recommendedName>
        <fullName evidence="7 9">Uroporphyrinogen-III synthase</fullName>
        <ecNumber evidence="3 9">4.2.1.75</ecNumber>
    </recommendedName>
</protein>
<dbReference type="Gene3D" id="3.40.50.10090">
    <property type="match status" value="2"/>
</dbReference>
<dbReference type="GO" id="GO:0004852">
    <property type="term" value="F:uroporphyrinogen-III synthase activity"/>
    <property type="evidence" value="ECO:0007669"/>
    <property type="project" value="UniProtKB-UniRule"/>
</dbReference>
<dbReference type="GO" id="GO:0006782">
    <property type="term" value="P:protoporphyrinogen IX biosynthetic process"/>
    <property type="evidence" value="ECO:0007669"/>
    <property type="project" value="UniProtKB-UniRule"/>
</dbReference>
<dbReference type="PANTHER" id="PTHR38042:SF1">
    <property type="entry name" value="UROPORPHYRINOGEN-III SYNTHASE, CHLOROPLASTIC"/>
    <property type="match status" value="1"/>
</dbReference>
<evidence type="ECO:0000256" key="2">
    <source>
        <dbReference type="ARBA" id="ARBA00008133"/>
    </source>
</evidence>
<dbReference type="CDD" id="cd06578">
    <property type="entry name" value="HemD"/>
    <property type="match status" value="1"/>
</dbReference>
<evidence type="ECO:0000313" key="11">
    <source>
        <dbReference type="EMBL" id="ABC27203.1"/>
    </source>
</evidence>
<keyword evidence="4 9" id="KW-0456">Lyase</keyword>
<comment type="catalytic activity">
    <reaction evidence="8 9">
        <text>hydroxymethylbilane = uroporphyrinogen III + H2O</text>
        <dbReference type="Rhea" id="RHEA:18965"/>
        <dbReference type="ChEBI" id="CHEBI:15377"/>
        <dbReference type="ChEBI" id="CHEBI:57308"/>
        <dbReference type="ChEBI" id="CHEBI:57845"/>
        <dbReference type="EC" id="4.2.1.75"/>
    </reaction>
</comment>
<name>Q2SQ71_HAHCH</name>
<dbReference type="AlphaFoldDB" id="Q2SQ71"/>
<keyword evidence="5 9" id="KW-0627">Porphyrin biosynthesis</keyword>
<dbReference type="eggNOG" id="COG1587">
    <property type="taxonomic scope" value="Bacteria"/>
</dbReference>
<dbReference type="InterPro" id="IPR039793">
    <property type="entry name" value="UROS/Hem4"/>
</dbReference>
<dbReference type="OrthoDB" id="9787650at2"/>
<sequence>METTLSQELSGLRVLLTRPQGENDSLRALLEQNSAEVRVLPAIAIEPLPETQAIKDCILDLDRYTHVICVSKHASRLLLELIDAYWPQAPQGVRWFAIGESSAAPLRSYGLTVNTPEQGCASEQLLEHPGLQARNEDEPPMRVLIVKGCGGRELLTETMQERGAHVATLELYERKTLEYDPNELNEALKQWRPEVVVTLSGETLLHLCQLGQNIGYAWGDTLFVIPSARVATLAQENRLNYKIAPELSDEALLALLKTAC</sequence>
<evidence type="ECO:0000313" key="12">
    <source>
        <dbReference type="Proteomes" id="UP000000238"/>
    </source>
</evidence>
<dbReference type="EC" id="4.2.1.75" evidence="3 9"/>
<comment type="pathway">
    <text evidence="1 9">Porphyrin-containing compound metabolism; protoporphyrin-IX biosynthesis; coproporphyrinogen-III from 5-aminolevulinate: step 3/4.</text>
</comment>
<proteinExistence type="inferred from homology"/>
<gene>
    <name evidence="11" type="ordered locus">HCH_00290</name>
</gene>
<evidence type="ECO:0000256" key="4">
    <source>
        <dbReference type="ARBA" id="ARBA00023239"/>
    </source>
</evidence>
<evidence type="ECO:0000256" key="3">
    <source>
        <dbReference type="ARBA" id="ARBA00013109"/>
    </source>
</evidence>